<keyword evidence="2" id="KW-1185">Reference proteome</keyword>
<proteinExistence type="predicted"/>
<dbReference type="Proteomes" id="UP001152803">
    <property type="component" value="Unassembled WGS sequence"/>
</dbReference>
<dbReference type="EMBL" id="JAFJMO010000019">
    <property type="protein sequence ID" value="KAJ8249645.1"/>
    <property type="molecule type" value="Genomic_DNA"/>
</dbReference>
<accession>A0A9Q1HJ75</accession>
<reference evidence="1" key="1">
    <citation type="journal article" date="2023" name="Science">
        <title>Genome structures resolve the early diversification of teleost fishes.</title>
        <authorList>
            <person name="Parey E."/>
            <person name="Louis A."/>
            <person name="Montfort J."/>
            <person name="Bouchez O."/>
            <person name="Roques C."/>
            <person name="Iampietro C."/>
            <person name="Lluch J."/>
            <person name="Castinel A."/>
            <person name="Donnadieu C."/>
            <person name="Desvignes T."/>
            <person name="Floi Bucao C."/>
            <person name="Jouanno E."/>
            <person name="Wen M."/>
            <person name="Mejri S."/>
            <person name="Dirks R."/>
            <person name="Jansen H."/>
            <person name="Henkel C."/>
            <person name="Chen W.J."/>
            <person name="Zahm M."/>
            <person name="Cabau C."/>
            <person name="Klopp C."/>
            <person name="Thompson A.W."/>
            <person name="Robinson-Rechavi M."/>
            <person name="Braasch I."/>
            <person name="Lecointre G."/>
            <person name="Bobe J."/>
            <person name="Postlethwait J.H."/>
            <person name="Berthelot C."/>
            <person name="Roest Crollius H."/>
            <person name="Guiguen Y."/>
        </authorList>
    </citation>
    <scope>NUCLEOTIDE SEQUENCE</scope>
    <source>
        <strain evidence="1">Concon-B</strain>
    </source>
</reference>
<organism evidence="1 2">
    <name type="scientific">Conger conger</name>
    <name type="common">Conger eel</name>
    <name type="synonym">Muraena conger</name>
    <dbReference type="NCBI Taxonomy" id="82655"/>
    <lineage>
        <taxon>Eukaryota</taxon>
        <taxon>Metazoa</taxon>
        <taxon>Chordata</taxon>
        <taxon>Craniata</taxon>
        <taxon>Vertebrata</taxon>
        <taxon>Euteleostomi</taxon>
        <taxon>Actinopterygii</taxon>
        <taxon>Neopterygii</taxon>
        <taxon>Teleostei</taxon>
        <taxon>Anguilliformes</taxon>
        <taxon>Congridae</taxon>
        <taxon>Conger</taxon>
    </lineage>
</organism>
<gene>
    <name evidence="1" type="ORF">COCON_G00228610</name>
</gene>
<dbReference type="AlphaFoldDB" id="A0A9Q1HJ75"/>
<comment type="caution">
    <text evidence="1">The sequence shown here is derived from an EMBL/GenBank/DDBJ whole genome shotgun (WGS) entry which is preliminary data.</text>
</comment>
<evidence type="ECO:0000313" key="2">
    <source>
        <dbReference type="Proteomes" id="UP001152803"/>
    </source>
</evidence>
<evidence type="ECO:0000313" key="1">
    <source>
        <dbReference type="EMBL" id="KAJ8249645.1"/>
    </source>
</evidence>
<name>A0A9Q1HJ75_CONCO</name>
<protein>
    <submittedName>
        <fullName evidence="1">Uncharacterized protein</fullName>
    </submittedName>
</protein>
<dbReference type="Gene3D" id="6.10.250.1620">
    <property type="match status" value="1"/>
</dbReference>
<sequence>MALSEADAHEQIKHMMASFKQAASEKAAEIDAKMMPEISHAVWCHPEAEVHGVMNTTVCKRSWKAQDVALTTCQAPVITRSK</sequence>